<evidence type="ECO:0000256" key="5">
    <source>
        <dbReference type="ARBA" id="ARBA00022833"/>
    </source>
</evidence>
<dbReference type="AlphaFoldDB" id="A0A1D2VK58"/>
<keyword evidence="4 8" id="KW-0863">Zinc-finger</keyword>
<proteinExistence type="inferred from homology"/>
<dbReference type="RefSeq" id="XP_020048303.1">
    <property type="nucleotide sequence ID" value="XM_020194483.1"/>
</dbReference>
<comment type="subcellular location">
    <subcellularLocation>
        <location evidence="1">Nucleus</location>
    </subcellularLocation>
</comment>
<keyword evidence="3" id="KW-0677">Repeat</keyword>
<dbReference type="InParanoid" id="A0A1D2VK58"/>
<evidence type="ECO:0000256" key="8">
    <source>
        <dbReference type="PROSITE-ProRule" id="PRU01145"/>
    </source>
</evidence>
<organism evidence="10 11">
    <name type="scientific">Ascoidea rubescens DSM 1968</name>
    <dbReference type="NCBI Taxonomy" id="1344418"/>
    <lineage>
        <taxon>Eukaryota</taxon>
        <taxon>Fungi</taxon>
        <taxon>Dikarya</taxon>
        <taxon>Ascomycota</taxon>
        <taxon>Saccharomycotina</taxon>
        <taxon>Saccharomycetes</taxon>
        <taxon>Ascoideaceae</taxon>
        <taxon>Ascoidea</taxon>
    </lineage>
</organism>
<dbReference type="FunFam" id="3.30.1490.490:FF:000001">
    <property type="entry name" value="cell growth-regulating nucleolar protein-like"/>
    <property type="match status" value="1"/>
</dbReference>
<dbReference type="SUPFAM" id="SSF57667">
    <property type="entry name" value="beta-beta-alpha zinc fingers"/>
    <property type="match status" value="2"/>
</dbReference>
<dbReference type="PANTHER" id="PTHR13100">
    <property type="entry name" value="CELL GROWTH-REGULATING NUCLEOLAR PROTEIN LYAR"/>
    <property type="match status" value="1"/>
</dbReference>
<keyword evidence="6" id="KW-0539">Nucleus</keyword>
<evidence type="ECO:0000256" key="6">
    <source>
        <dbReference type="ARBA" id="ARBA00023242"/>
    </source>
</evidence>
<name>A0A1D2VK58_9ASCO</name>
<reference evidence="11" key="1">
    <citation type="submission" date="2016-05" db="EMBL/GenBank/DDBJ databases">
        <title>Comparative genomics of biotechnologically important yeasts.</title>
        <authorList>
            <consortium name="DOE Joint Genome Institute"/>
            <person name="Riley R."/>
            <person name="Haridas S."/>
            <person name="Wolfe K.H."/>
            <person name="Lopes M.R."/>
            <person name="Hittinger C.T."/>
            <person name="Goker M."/>
            <person name="Salamov A."/>
            <person name="Wisecaver J."/>
            <person name="Long T.M."/>
            <person name="Aerts A.L."/>
            <person name="Barry K."/>
            <person name="Choi C."/>
            <person name="Clum A."/>
            <person name="Coughlan A.Y."/>
            <person name="Deshpande S."/>
            <person name="Douglass A.P."/>
            <person name="Hanson S.J."/>
            <person name="Klenk H.-P."/>
            <person name="Labutti K."/>
            <person name="Lapidus A."/>
            <person name="Lindquist E."/>
            <person name="Lipzen A."/>
            <person name="Meier-Kolthoff J.P."/>
            <person name="Ohm R.A."/>
            <person name="Otillar R.P."/>
            <person name="Pangilinan J."/>
            <person name="Peng Y."/>
            <person name="Rokas A."/>
            <person name="Rosa C.A."/>
            <person name="Scheuner C."/>
            <person name="Sibirny A.A."/>
            <person name="Slot J.C."/>
            <person name="Stielow J.B."/>
            <person name="Sun H."/>
            <person name="Kurtzman C.P."/>
            <person name="Blackwell M."/>
            <person name="Grigoriev I.V."/>
            <person name="Jeffries T.W."/>
        </authorList>
    </citation>
    <scope>NUCLEOTIDE SEQUENCE [LARGE SCALE GENOMIC DNA]</scope>
    <source>
        <strain evidence="11">DSM 1968</strain>
    </source>
</reference>
<evidence type="ECO:0000256" key="4">
    <source>
        <dbReference type="ARBA" id="ARBA00022771"/>
    </source>
</evidence>
<evidence type="ECO:0000256" key="7">
    <source>
        <dbReference type="ARBA" id="ARBA00061084"/>
    </source>
</evidence>
<evidence type="ECO:0000313" key="10">
    <source>
        <dbReference type="EMBL" id="ODV61996.1"/>
    </source>
</evidence>
<evidence type="ECO:0000256" key="3">
    <source>
        <dbReference type="ARBA" id="ARBA00022737"/>
    </source>
</evidence>
<dbReference type="InterPro" id="IPR014898">
    <property type="entry name" value="Znf_C2H2_LYAR"/>
</dbReference>
<dbReference type="STRING" id="1344418.A0A1D2VK58"/>
<keyword evidence="11" id="KW-1185">Reference proteome</keyword>
<dbReference type="Pfam" id="PF08790">
    <property type="entry name" value="zf-LYAR"/>
    <property type="match status" value="1"/>
</dbReference>
<dbReference type="GO" id="GO:0005730">
    <property type="term" value="C:nucleolus"/>
    <property type="evidence" value="ECO:0007669"/>
    <property type="project" value="TreeGrafter"/>
</dbReference>
<dbReference type="Proteomes" id="UP000095038">
    <property type="component" value="Unassembled WGS sequence"/>
</dbReference>
<dbReference type="GeneID" id="30968119"/>
<dbReference type="OrthoDB" id="21474at2759"/>
<protein>
    <recommendedName>
        <fullName evidence="9">Zinc finger C2H2 LYAR-type domain-containing protein</fullName>
    </recommendedName>
</protein>
<feature type="domain" description="Zinc finger C2H2 LYAR-type" evidence="9">
    <location>
        <begin position="30"/>
        <end position="57"/>
    </location>
</feature>
<keyword evidence="5" id="KW-0862">Zinc</keyword>
<dbReference type="Gene3D" id="3.30.1490.490">
    <property type="match status" value="1"/>
</dbReference>
<dbReference type="GO" id="GO:0006364">
    <property type="term" value="P:rRNA processing"/>
    <property type="evidence" value="ECO:0007669"/>
    <property type="project" value="TreeGrafter"/>
</dbReference>
<evidence type="ECO:0000256" key="1">
    <source>
        <dbReference type="ARBA" id="ARBA00004123"/>
    </source>
</evidence>
<dbReference type="GO" id="GO:0000122">
    <property type="term" value="P:negative regulation of transcription by RNA polymerase II"/>
    <property type="evidence" value="ECO:0007669"/>
    <property type="project" value="TreeGrafter"/>
</dbReference>
<evidence type="ECO:0000256" key="2">
    <source>
        <dbReference type="ARBA" id="ARBA00022723"/>
    </source>
</evidence>
<keyword evidence="2" id="KW-0479">Metal-binding</keyword>
<evidence type="ECO:0000259" key="9">
    <source>
        <dbReference type="Pfam" id="PF08790"/>
    </source>
</evidence>
<dbReference type="InterPro" id="IPR039999">
    <property type="entry name" value="LYAR"/>
</dbReference>
<dbReference type="EMBL" id="KV454478">
    <property type="protein sequence ID" value="ODV61996.1"/>
    <property type="molecule type" value="Genomic_DNA"/>
</dbReference>
<dbReference type="GO" id="GO:0003677">
    <property type="term" value="F:DNA binding"/>
    <property type="evidence" value="ECO:0007669"/>
    <property type="project" value="InterPro"/>
</dbReference>
<sequence>MVSFSCEVCNDTIIKKKLDNHKRMCYGAYFTCIDCSKTFEGNDYRKHTSCVTEDEKYQKALYKPKKNGNNIGSSNNNKTLALKTNIKNASNTINNNEQGNKSKQLIIEEFSKKSKKPKSKHASKPDNTLDNITSFVSSTKNESLYKIIKKITKKNKKENKKSILKKLKVIKNTDGSLTISI</sequence>
<dbReference type="PANTHER" id="PTHR13100:SF10">
    <property type="entry name" value="CELL GROWTH-REGULATING NUCLEOLAR PROTEIN"/>
    <property type="match status" value="1"/>
</dbReference>
<accession>A0A1D2VK58</accession>
<gene>
    <name evidence="10" type="ORF">ASCRUDRAFT_80330</name>
</gene>
<dbReference type="GO" id="GO:0008270">
    <property type="term" value="F:zinc ion binding"/>
    <property type="evidence" value="ECO:0007669"/>
    <property type="project" value="UniProtKB-KW"/>
</dbReference>
<comment type="similarity">
    <text evidence="7">Belongs to the UPF0743 family.</text>
</comment>
<dbReference type="InterPro" id="IPR036236">
    <property type="entry name" value="Znf_C2H2_sf"/>
</dbReference>
<evidence type="ECO:0000313" key="11">
    <source>
        <dbReference type="Proteomes" id="UP000095038"/>
    </source>
</evidence>
<dbReference type="PROSITE" id="PS51804">
    <property type="entry name" value="ZF_C2HC_LYAR"/>
    <property type="match status" value="2"/>
</dbReference>